<comment type="caution">
    <text evidence="2">The sequence shown here is derived from an EMBL/GenBank/DDBJ whole genome shotgun (WGS) entry which is preliminary data.</text>
</comment>
<keyword evidence="3" id="KW-1185">Reference proteome</keyword>
<organism evidence="2 3">
    <name type="scientific">Araneus ventricosus</name>
    <name type="common">Orbweaver spider</name>
    <name type="synonym">Epeira ventricosa</name>
    <dbReference type="NCBI Taxonomy" id="182803"/>
    <lineage>
        <taxon>Eukaryota</taxon>
        <taxon>Metazoa</taxon>
        <taxon>Ecdysozoa</taxon>
        <taxon>Arthropoda</taxon>
        <taxon>Chelicerata</taxon>
        <taxon>Arachnida</taxon>
        <taxon>Araneae</taxon>
        <taxon>Araneomorphae</taxon>
        <taxon>Entelegynae</taxon>
        <taxon>Araneoidea</taxon>
        <taxon>Araneidae</taxon>
        <taxon>Araneus</taxon>
    </lineage>
</organism>
<dbReference type="InterPro" id="IPR032135">
    <property type="entry name" value="DUF4817"/>
</dbReference>
<dbReference type="PANTHER" id="PTHR47326:SF1">
    <property type="entry name" value="HTH PSQ-TYPE DOMAIN-CONTAINING PROTEIN"/>
    <property type="match status" value="1"/>
</dbReference>
<dbReference type="Gene3D" id="3.30.420.10">
    <property type="entry name" value="Ribonuclease H-like superfamily/Ribonuclease H"/>
    <property type="match status" value="1"/>
</dbReference>
<dbReference type="GO" id="GO:0003676">
    <property type="term" value="F:nucleic acid binding"/>
    <property type="evidence" value="ECO:0007669"/>
    <property type="project" value="InterPro"/>
</dbReference>
<dbReference type="OrthoDB" id="6435261at2759"/>
<reference evidence="2 3" key="1">
    <citation type="journal article" date="2019" name="Sci. Rep.">
        <title>Orb-weaving spider Araneus ventricosus genome elucidates the spidroin gene catalogue.</title>
        <authorList>
            <person name="Kono N."/>
            <person name="Nakamura H."/>
            <person name="Ohtoshi R."/>
            <person name="Moran D.A.P."/>
            <person name="Shinohara A."/>
            <person name="Yoshida Y."/>
            <person name="Fujiwara M."/>
            <person name="Mori M."/>
            <person name="Tomita M."/>
            <person name="Arakawa K."/>
        </authorList>
    </citation>
    <scope>NUCLEOTIDE SEQUENCE [LARGE SCALE GENOMIC DNA]</scope>
</reference>
<dbReference type="PANTHER" id="PTHR47326">
    <property type="entry name" value="TRANSPOSABLE ELEMENT TC3 TRANSPOSASE-LIKE PROTEIN"/>
    <property type="match status" value="1"/>
</dbReference>
<name>A0A4Y2CHS7_ARAVE</name>
<dbReference type="InterPro" id="IPR036397">
    <property type="entry name" value="RNaseH_sf"/>
</dbReference>
<dbReference type="Proteomes" id="UP000499080">
    <property type="component" value="Unassembled WGS sequence"/>
</dbReference>
<proteinExistence type="predicted"/>
<protein>
    <recommendedName>
        <fullName evidence="1">DUF4817 domain-containing protein</fullName>
    </recommendedName>
</protein>
<accession>A0A4Y2CHS7</accession>
<evidence type="ECO:0000313" key="3">
    <source>
        <dbReference type="Proteomes" id="UP000499080"/>
    </source>
</evidence>
<gene>
    <name evidence="2" type="ORF">AVEN_185408_1</name>
</gene>
<evidence type="ECO:0000313" key="2">
    <source>
        <dbReference type="EMBL" id="GBM03913.1"/>
    </source>
</evidence>
<dbReference type="EMBL" id="BGPR01000196">
    <property type="protein sequence ID" value="GBM03913.1"/>
    <property type="molecule type" value="Genomic_DNA"/>
</dbReference>
<evidence type="ECO:0000259" key="1">
    <source>
        <dbReference type="Pfam" id="PF16087"/>
    </source>
</evidence>
<sequence length="351" mass="40989">MLLIYGECRRKAKSAARLYRERFPHGLHPTRQTNLKVVKRLRETGCVTNRPRVSRPRNLGRKVQTEDVLAYAIAHSQSSTKMISENCGLSKSRVWTILNESGAHPYRPTPVKGLLLRDAKRRHTWCNFVVNNFEDHSIFLADIIWTYEACFSRNGMYNRQNVHTWSPENPRYALEGRHQPRWSINVWCGIFNDRFIGPVFYEGTLTGQRYLELLQDVIIDFLENLPLHQLRNVWFQHDGAPPYKISNVKQYLMEIFQSLVMVWMVPRYGYGGFVKWPPRSPDLTPLDFFLSGHIKGQVYATPPPTLQDFRRRITDTCASVTPVMLHNAQREILSRVQICIVANGEHFEQYK</sequence>
<dbReference type="AlphaFoldDB" id="A0A4Y2CHS7"/>
<feature type="domain" description="DUF4817" evidence="1">
    <location>
        <begin position="1"/>
        <end position="48"/>
    </location>
</feature>
<dbReference type="Pfam" id="PF16087">
    <property type="entry name" value="DUF4817"/>
    <property type="match status" value="1"/>
</dbReference>